<gene>
    <name evidence="1" type="ORF">BRPE64_ECDS02690</name>
</gene>
<geneLocation type="plasmid" evidence="1 2">
    <name>p2</name>
</geneLocation>
<name>A0A060PKQ6_9BURK</name>
<evidence type="ECO:0000313" key="1">
    <source>
        <dbReference type="EMBL" id="BAO94151.1"/>
    </source>
</evidence>
<sequence length="59" mass="6480">MPSIRHRLDFSHLDSVDEIAVVSGGSRHFNDSTYATAFAREDSKAIRDLLLFAQATAAT</sequence>
<evidence type="ECO:0000313" key="2">
    <source>
        <dbReference type="Proteomes" id="UP000013966"/>
    </source>
</evidence>
<reference evidence="1 2" key="1">
    <citation type="journal article" date="2013" name="Genome Announc.">
        <title>Complete Genome Sequence of Burkholderia sp. Strain RPE64, Bacterial Symbiont of the Bean Bug Riptortus pedestris.</title>
        <authorList>
            <person name="Shibata T.F."/>
            <person name="Maeda T."/>
            <person name="Nikoh N."/>
            <person name="Yamaguchi K."/>
            <person name="Oshima K."/>
            <person name="Hattori M."/>
            <person name="Nishiyama T."/>
            <person name="Hasebe M."/>
            <person name="Fukatsu T."/>
            <person name="Kikuchi Y."/>
            <person name="Shigenobu S."/>
        </authorList>
    </citation>
    <scope>NUCLEOTIDE SEQUENCE [LARGE SCALE GENOMIC DNA]</scope>
    <source>
        <plasmid evidence="1 2">p2</plasmid>
    </source>
</reference>
<dbReference type="HOGENOM" id="CLU_2951373_0_0_4"/>
<accession>A0A060PKQ6</accession>
<organism evidence="1 2">
    <name type="scientific">Caballeronia insecticola</name>
    <dbReference type="NCBI Taxonomy" id="758793"/>
    <lineage>
        <taxon>Bacteria</taxon>
        <taxon>Pseudomonadati</taxon>
        <taxon>Pseudomonadota</taxon>
        <taxon>Betaproteobacteria</taxon>
        <taxon>Burkholderiales</taxon>
        <taxon>Burkholderiaceae</taxon>
        <taxon>Caballeronia</taxon>
    </lineage>
</organism>
<dbReference type="Proteomes" id="UP000013966">
    <property type="component" value="Plasmid p2"/>
</dbReference>
<protein>
    <submittedName>
        <fullName evidence="1">Uncharacterized protein</fullName>
    </submittedName>
</protein>
<dbReference type="AlphaFoldDB" id="A0A060PKQ6"/>
<dbReference type="EMBL" id="AP013062">
    <property type="protein sequence ID" value="BAO94151.1"/>
    <property type="molecule type" value="Genomic_DNA"/>
</dbReference>
<dbReference type="KEGG" id="buo:BRPE64_ECDS02690"/>
<proteinExistence type="predicted"/>
<reference evidence="1 2" key="2">
    <citation type="journal article" date="2018" name="Int. J. Syst. Evol. Microbiol.">
        <title>Burkholderia insecticola sp. nov., a gut symbiotic bacterium of the bean bug Riptortus pedestris.</title>
        <authorList>
            <person name="Takeshita K."/>
            <person name="Tamaki H."/>
            <person name="Ohbayashi T."/>
            <person name="Meng X.-Y."/>
            <person name="Sone T."/>
            <person name="Mitani Y."/>
            <person name="Peeters C."/>
            <person name="Kikuchi Y."/>
            <person name="Vandamme P."/>
        </authorList>
    </citation>
    <scope>NUCLEOTIDE SEQUENCE [LARGE SCALE GENOMIC DNA]</scope>
    <source>
        <strain evidence="1">RPE64</strain>
        <plasmid evidence="1 2">p2</plasmid>
    </source>
</reference>
<keyword evidence="2" id="KW-1185">Reference proteome</keyword>
<keyword evidence="1" id="KW-0614">Plasmid</keyword>